<feature type="region of interest" description="Disordered" evidence="1">
    <location>
        <begin position="574"/>
        <end position="602"/>
    </location>
</feature>
<feature type="region of interest" description="Disordered" evidence="1">
    <location>
        <begin position="129"/>
        <end position="177"/>
    </location>
</feature>
<dbReference type="PANTHER" id="PTHR36848:SF2">
    <property type="entry name" value="SECRETED PROTEIN"/>
    <property type="match status" value="1"/>
</dbReference>
<dbReference type="SUPFAM" id="SSF49785">
    <property type="entry name" value="Galactose-binding domain-like"/>
    <property type="match status" value="1"/>
</dbReference>
<reference evidence="2" key="1">
    <citation type="submission" date="2019-11" db="EMBL/GenBank/DDBJ databases">
        <authorList>
            <person name="Feng L."/>
        </authorList>
    </citation>
    <scope>NUCLEOTIDE SEQUENCE</scope>
    <source>
        <strain evidence="2">CbolteaeLFYP116</strain>
    </source>
</reference>
<organism evidence="2">
    <name type="scientific">Enterocloster bolteae</name>
    <dbReference type="NCBI Taxonomy" id="208479"/>
    <lineage>
        <taxon>Bacteria</taxon>
        <taxon>Bacillati</taxon>
        <taxon>Bacillota</taxon>
        <taxon>Clostridia</taxon>
        <taxon>Lachnospirales</taxon>
        <taxon>Lachnospiraceae</taxon>
        <taxon>Enterocloster</taxon>
    </lineage>
</organism>
<dbReference type="NCBIfam" id="NF045579">
    <property type="entry name" value="rhamnoside_JR"/>
    <property type="match status" value="1"/>
</dbReference>
<protein>
    <submittedName>
        <fullName evidence="2">Glycosyl hydrolases family 2, sugar binding domain</fullName>
    </submittedName>
</protein>
<dbReference type="CDD" id="cd03143">
    <property type="entry name" value="A4_beta-galactosidase_middle_domain"/>
    <property type="match status" value="1"/>
</dbReference>
<name>A0A6N2VYK5_9FIRM</name>
<feature type="compositionally biased region" description="Gly residues" evidence="1">
    <location>
        <begin position="135"/>
        <end position="155"/>
    </location>
</feature>
<sequence length="1232" mass="138709">MDLIRDFKDPGREYSVLAFWFLNGELKKERLAWQIGQMVEKGVYGGFMHPRAYLKTPYLEDEWWDAVGVCVEESRKQGFAPWLYDEYAWPSGTAGSTFEYGFQKPSRILSWGRDNMAKGLWAVKKDAGNRECGNEGAGNEGAGNEGGGSQGGGNQGAANPDAANPEDKGQSGAAPSSMPYRVVKRDGFIYEFYEKVFEKAVDYLNPETIASFIKLTHEEYRKRWGEDFGKLIPGIFFDEIYMTGNPLPWTDRLPGRFRETYGYDILDELPSLVDGASERDKQVRKDYFSLVTAMYEEAFFRQISDWCGKYGLKLTGHTEEFLWEHPRRQGDYFKTMRHLMVPGSDCHDYRYRYPRRITYCEPKYSVSVARIYGKERAMSEALGGAGWNCTMEEFKKGINTLAAMGTGMFILHGFYYECEHQGSQSDWPTSFFYQNPYWDYFKIFADYIRRLSFMNSQGNPVVDYAILYPIGDMDENMENGEENPSGQAINNGFHQALNCMIEHQLDTDMVDEESILNAHICDGKLCLGQQRFKVLLLPEGGSLMEETVEKLEAWTKAGGSVLFYRTGLADEYRSGGDRAGGDKAGGDRSGENRSDRNWPGGDRANGCSVNGYWDTVLRGNVHSISRIPEAAAGLAAPSASVIYGNPGDIFLNHRTAGNVDYYLVANSSDERRNLVLSFSHASTPVLLDIEKGDMVQAVYTQAGTAQMCGGRPSGSGVLIYMDLEPGEAVYVLFGLEEDTIRQAKPALTGDIRWVEEWITGKWDFLPLSPSGPNYGDKAHNEESTVLEIPIAEFTSDVTSGTETIRICNQSGEEGSCGRHMSLWNGRWITRRRSWNDQLDASDLYFRKTVFLEHVPEKAEFCAAAVDSFECFINGTMVYKGISNGEPVVFGDKGQLTQGENILAFHVTNRNPLHDVYVCSAEELPPDRFISLLMEGTIVQGTNVEVVKSDSTWIVNDSLIKGWEQPDSDGRFTAAGFDVRKVLNFNYTGLEHVWLKAWERGKPPLKPWGDLPLFGQTLTYPRKLWYTVTIPAGASVIYEPVTAGAAVCMLDGKEVHWENGVHILPDNERIHILTIQITAGGCSDGLKQPIRVTMKAVAVNLSDWRMLGLPWFSGRCRYTNTWSVEQLEGTYMLELGGVNHCAQIWINGRLADTRLWRPYRADITSLLRPGENEITILVSNLASNERRHMLVDEGMALGWNRYWNEDNMDRDSRNYVSGLLGPVRLLHMISPKP</sequence>
<evidence type="ECO:0000256" key="1">
    <source>
        <dbReference type="SAM" id="MobiDB-lite"/>
    </source>
</evidence>
<dbReference type="EMBL" id="CACRTF010000014">
    <property type="protein sequence ID" value="VYT35549.1"/>
    <property type="molecule type" value="Genomic_DNA"/>
</dbReference>
<feature type="compositionally biased region" description="Basic and acidic residues" evidence="1">
    <location>
        <begin position="574"/>
        <end position="596"/>
    </location>
</feature>
<evidence type="ECO:0000313" key="2">
    <source>
        <dbReference type="EMBL" id="VYT35549.1"/>
    </source>
</evidence>
<dbReference type="InterPro" id="IPR029062">
    <property type="entry name" value="Class_I_gatase-like"/>
</dbReference>
<dbReference type="Pfam" id="PF17132">
    <property type="entry name" value="Glyco_hydro_106"/>
    <property type="match status" value="1"/>
</dbReference>
<proteinExistence type="predicted"/>
<dbReference type="RefSeq" id="WP_002577764.1">
    <property type="nucleotide sequence ID" value="NZ_BAABZS010000001.1"/>
</dbReference>
<accession>A0A6N2VYK5</accession>
<keyword evidence="2" id="KW-0378">Hydrolase</keyword>
<dbReference type="AlphaFoldDB" id="A0A6N2VYK5"/>
<dbReference type="InterPro" id="IPR053161">
    <property type="entry name" value="Ulvan_degrading_GH"/>
</dbReference>
<dbReference type="PANTHER" id="PTHR36848">
    <property type="entry name" value="DNA-BINDING PROTEIN (PUTATIVE SECRETED PROTEIN)-RELATED"/>
    <property type="match status" value="1"/>
</dbReference>
<dbReference type="Gene3D" id="3.40.50.880">
    <property type="match status" value="1"/>
</dbReference>
<dbReference type="GeneID" id="23116253"/>
<dbReference type="InterPro" id="IPR008979">
    <property type="entry name" value="Galactose-bd-like_sf"/>
</dbReference>
<dbReference type="GO" id="GO:0016787">
    <property type="term" value="F:hydrolase activity"/>
    <property type="evidence" value="ECO:0007669"/>
    <property type="project" value="UniProtKB-KW"/>
</dbReference>
<dbReference type="Gene3D" id="2.60.120.260">
    <property type="entry name" value="Galactose-binding domain-like"/>
    <property type="match status" value="2"/>
</dbReference>
<gene>
    <name evidence="2" type="ORF">CBLFYP116_03154</name>
</gene>